<dbReference type="Proteomes" id="UP000007952">
    <property type="component" value="Chromosome"/>
</dbReference>
<accession>F6FGW1</accession>
<evidence type="ECO:0000313" key="2">
    <source>
        <dbReference type="EMBL" id="AEG72634.1"/>
    </source>
</evidence>
<evidence type="ECO:0000256" key="1">
    <source>
        <dbReference type="SAM" id="MobiDB-lite"/>
    </source>
</evidence>
<dbReference type="STRING" id="859194.MHF_0355"/>
<dbReference type="BioCyc" id="MHAE859194:G1GR7-350-MONOMER"/>
<reference evidence="2 3" key="1">
    <citation type="journal article" date="2011" name="J. Bacteriol.">
        <title>Complete genome sequences of two hemotropic Mycoplasmas, Mycoplasma haemofelis strain Ohio2 and Mycoplasma suis strain Illinois.</title>
        <authorList>
            <person name="Messick J.B."/>
            <person name="Santos A.P."/>
            <person name="Guimaraes A.M."/>
        </authorList>
    </citation>
    <scope>NUCLEOTIDE SEQUENCE [LARGE SCALE GENOMIC DNA]</scope>
    <source>
        <strain evidence="2 3">Ohio2</strain>
    </source>
</reference>
<dbReference type="KEGG" id="mhf:MHF_0355"/>
<name>F6FGW1_MYCHI</name>
<sequence>MTNLAKGAITFGALGSTAGGIYLGKEILSEKEDKSIRGYLLRKGSKLISDLSEQEGVNEQWTEEFKSDKEEIKKLLGTSENGDEAGGRLLKAWCEGHISRDYSQTYKDLGKVEKYCLLRTIQSQLSRNKKKLLTSASADESEWEATYNKRKQTTSRSPRSQIEGLEGQWNGDTKEKDLPIIKAWCSKGAQDLFLAKKKDAYTNIENWCTKEGADVST</sequence>
<dbReference type="HOGENOM" id="CLU_113690_0_0_14"/>
<evidence type="ECO:0000313" key="3">
    <source>
        <dbReference type="Proteomes" id="UP000007952"/>
    </source>
</evidence>
<reference key="2">
    <citation type="submission" date="2011-05" db="EMBL/GenBank/DDBJ databases">
        <title>The Genome of Mycoplasma haemofelis Strain Ohio2, a pathogenic hemoplasma of the cat.</title>
        <authorList>
            <person name="Santos A.P."/>
            <person name="Guimaraes A.M.S."/>
            <person name="SanMiguel P.J."/>
            <person name="Martin S.W."/>
            <person name="Messick J.B."/>
        </authorList>
    </citation>
    <scope>NUCLEOTIDE SEQUENCE</scope>
    <source>
        <strain>Ohio2</strain>
    </source>
</reference>
<proteinExistence type="predicted"/>
<feature type="region of interest" description="Disordered" evidence="1">
    <location>
        <begin position="143"/>
        <end position="170"/>
    </location>
</feature>
<dbReference type="AlphaFoldDB" id="F6FGW1"/>
<protein>
    <submittedName>
        <fullName evidence="2">Uncharacterized protein</fullName>
    </submittedName>
</protein>
<organism evidence="2 3">
    <name type="scientific">Mycoplasma haemofelis (strain Ohio2)</name>
    <dbReference type="NCBI Taxonomy" id="859194"/>
    <lineage>
        <taxon>Bacteria</taxon>
        <taxon>Bacillati</taxon>
        <taxon>Mycoplasmatota</taxon>
        <taxon>Mollicutes</taxon>
        <taxon>Mycoplasmataceae</taxon>
        <taxon>Mycoplasma</taxon>
    </lineage>
</organism>
<gene>
    <name evidence="2" type="ordered locus">MHF_0355</name>
</gene>
<dbReference type="EMBL" id="CP002808">
    <property type="protein sequence ID" value="AEG72634.1"/>
    <property type="molecule type" value="Genomic_DNA"/>
</dbReference>